<feature type="region of interest" description="Disordered" evidence="1">
    <location>
        <begin position="376"/>
        <end position="471"/>
    </location>
</feature>
<feature type="compositionally biased region" description="Basic residues" evidence="1">
    <location>
        <begin position="406"/>
        <end position="422"/>
    </location>
</feature>
<dbReference type="RefSeq" id="XP_033235353.1">
    <property type="nucleotide sequence ID" value="XM_033379462.1"/>
</dbReference>
<dbReference type="InParanoid" id="A0A6I8VWN0"/>
<feature type="compositionally biased region" description="Low complexity" evidence="1">
    <location>
        <begin position="144"/>
        <end position="158"/>
    </location>
</feature>
<gene>
    <name evidence="3" type="primary">mtsh</name>
</gene>
<dbReference type="Proteomes" id="UP000001819">
    <property type="component" value="Chromosome 4"/>
</dbReference>
<feature type="compositionally biased region" description="Polar residues" evidence="1">
    <location>
        <begin position="433"/>
        <end position="447"/>
    </location>
</feature>
<reference evidence="3" key="1">
    <citation type="submission" date="2025-08" db="UniProtKB">
        <authorList>
            <consortium name="RefSeq"/>
        </authorList>
    </citation>
    <scope>IDENTIFICATION</scope>
    <source>
        <strain evidence="3">MV-25-SWS-2005</strain>
        <tissue evidence="3">Whole body</tissue>
    </source>
</reference>
<feature type="compositionally biased region" description="Low complexity" evidence="1">
    <location>
        <begin position="423"/>
        <end position="432"/>
    </location>
</feature>
<protein>
    <submittedName>
        <fullName evidence="3">Protein mitoshell isoform X1</fullName>
    </submittedName>
</protein>
<dbReference type="ExpressionAtlas" id="A0A6I8VWN0">
    <property type="expression patterns" value="baseline"/>
</dbReference>
<name>A0A6I8VWN0_DROPS</name>
<dbReference type="Bgee" id="FBgn0080587">
    <property type="expression patterns" value="Expressed in female reproductive system and 2 other cell types or tissues"/>
</dbReference>
<proteinExistence type="predicted"/>
<evidence type="ECO:0000256" key="1">
    <source>
        <dbReference type="SAM" id="MobiDB-lite"/>
    </source>
</evidence>
<accession>A0A6I8VWN0</accession>
<feature type="region of interest" description="Disordered" evidence="1">
    <location>
        <begin position="134"/>
        <end position="158"/>
    </location>
</feature>
<evidence type="ECO:0000313" key="3">
    <source>
        <dbReference type="RefSeq" id="XP_033235353.1"/>
    </source>
</evidence>
<organism evidence="2 3">
    <name type="scientific">Drosophila pseudoobscura pseudoobscura</name>
    <name type="common">Fruit fly</name>
    <dbReference type="NCBI Taxonomy" id="46245"/>
    <lineage>
        <taxon>Eukaryota</taxon>
        <taxon>Metazoa</taxon>
        <taxon>Ecdysozoa</taxon>
        <taxon>Arthropoda</taxon>
        <taxon>Hexapoda</taxon>
        <taxon>Insecta</taxon>
        <taxon>Pterygota</taxon>
        <taxon>Neoptera</taxon>
        <taxon>Endopterygota</taxon>
        <taxon>Diptera</taxon>
        <taxon>Brachycera</taxon>
        <taxon>Muscomorpha</taxon>
        <taxon>Ephydroidea</taxon>
        <taxon>Drosophilidae</taxon>
        <taxon>Drosophila</taxon>
        <taxon>Sophophora</taxon>
    </lineage>
</organism>
<evidence type="ECO:0000313" key="2">
    <source>
        <dbReference type="Proteomes" id="UP000001819"/>
    </source>
</evidence>
<dbReference type="AlphaFoldDB" id="A0A6I8VWN0"/>
<keyword evidence="2" id="KW-1185">Reference proteome</keyword>
<sequence length="886" mass="99580">MDLLHLVNYRTRINMNTVYVRCPTMTTQSLHQQSLYHHRNGNEVFVQEQFSQREFITQHIQPTVFVNSPGPFGTYVAAPARPPVAYDAYSSQFAFRPTVRGPPPVGYYCVNAAAASSSGRYFCHPEQRPCPYPSGFSGPNTQESYGTYSSDSSSSPPSTYYIASQTQTTPINCTDAATQSNMDLEELAGYKEMTQNFSMDSENPESSSTFISMERWAANFINKLVHAQGERRNSEMNLPDKHRVDIVQLALHGSNICAAVANTHSTRPCFKKIDTLCARLKQDLLRVDGVLANINSQGIAWAVKDFIFLFTRIMSAWTILKSYLYNDMDGIKKLIDILPMGFMQVFNTWQLATIPMIDMVIQSIVNLDAGARPQAYSGNGGGGGGDNSPPGGNRRCHSPSDDGNRHISRSRHSPPKGNRSRHSPSNSNRGRNFQSGDSPSYYGSANSPPRLDKPPTVEQGAEAGAPINKPKSCQNLINMYTMVENSEETQRHVDANGTYLKTGTYQPLQKEQKTEIKPTTSEFLMRVPPGFMPMPHLQGKSNETVAEAKPKAMQDSAETMRQQSTVPEYAPHFHGYDVAMDKTLPIYYTINDNAERPSKPMPDLRSAVNDAAPANLKNSDDTEKPKPNPLLEIDPYVPCYGPSHSSPPSTPELETCAMENDVADTPWEENPIQELYPSPEAVPMTDPETIKKSDDKVDEVAEKELEPQYFDKNTKVHSQMMLDLEPYASMLGLGPNVATDSMINIKQFMNLYSPINTEVTRDLIALKDRVLELKNVAHFFQKRFILNYYPDFFRQCHGDFIDLREIILKCESGMYHHTYQAVHDLRRIVFVARCYLKVYINKKLSDYVDSYESSVGEMLSKPPHQPHEHDHIIGVPGEKIFNYEIL</sequence>